<name>A0A0A1U1N0_ENTIV</name>
<evidence type="ECO:0000313" key="1">
    <source>
        <dbReference type="EMBL" id="ELP87930.1"/>
    </source>
</evidence>
<dbReference type="GeneID" id="14886869"/>
<reference evidence="1 2" key="1">
    <citation type="submission" date="2012-10" db="EMBL/GenBank/DDBJ databases">
        <authorList>
            <person name="Zafar N."/>
            <person name="Inman J."/>
            <person name="Hall N."/>
            <person name="Lorenzi H."/>
            <person name="Caler E."/>
        </authorList>
    </citation>
    <scope>NUCLEOTIDE SEQUENCE [LARGE SCALE GENOMIC DNA]</scope>
    <source>
        <strain evidence="1 2">IP1</strain>
    </source>
</reference>
<dbReference type="RefSeq" id="XP_004254701.1">
    <property type="nucleotide sequence ID" value="XM_004254653.1"/>
</dbReference>
<dbReference type="EMBL" id="KB206783">
    <property type="protein sequence ID" value="ELP87930.1"/>
    <property type="molecule type" value="Genomic_DNA"/>
</dbReference>
<dbReference type="AlphaFoldDB" id="A0A0A1U1N0"/>
<evidence type="ECO:0000313" key="2">
    <source>
        <dbReference type="Proteomes" id="UP000014680"/>
    </source>
</evidence>
<dbReference type="Proteomes" id="UP000014680">
    <property type="component" value="Unassembled WGS sequence"/>
</dbReference>
<dbReference type="KEGG" id="eiv:EIN_275170"/>
<gene>
    <name evidence="1" type="ORF">EIN_275170</name>
</gene>
<organism evidence="1 2">
    <name type="scientific">Entamoeba invadens IP1</name>
    <dbReference type="NCBI Taxonomy" id="370355"/>
    <lineage>
        <taxon>Eukaryota</taxon>
        <taxon>Amoebozoa</taxon>
        <taxon>Evosea</taxon>
        <taxon>Archamoebae</taxon>
        <taxon>Mastigamoebida</taxon>
        <taxon>Entamoebidae</taxon>
        <taxon>Entamoeba</taxon>
    </lineage>
</organism>
<sequence length="202" mass="23214">MRRLKGRSLTEKQREMWVKQKDVNAFKELRDSQAIQQGVLIGVLNQFYDVVIKVPKKKSKVSLTFLTVSSVKDDLREISIEEKVERSVEEMKQTDINSGVSTKTALRRQEVNRISEQLDSLIQLCEENGIKISKANIQTKNSKDKIVSVTVDDIVLDANYIKNCGRVINELITRERLDEKKGKFIVIKKHDLEIMAKLLVVD</sequence>
<dbReference type="VEuPathDB" id="AmoebaDB:EIN_275170"/>
<proteinExistence type="predicted"/>
<keyword evidence="2" id="KW-1185">Reference proteome</keyword>
<protein>
    <submittedName>
        <fullName evidence="1">Uncharacterized protein</fullName>
    </submittedName>
</protein>
<accession>A0A0A1U1N0</accession>